<reference evidence="11 12" key="2">
    <citation type="journal article" date="2022" name="Mol. Biol. Evol.">
        <title>Comparative Genomics Reveals Insights into the Divergent Evolution of Astigmatic Mites and Household Pest Adaptations.</title>
        <authorList>
            <person name="Xiong Q."/>
            <person name="Wan A.T."/>
            <person name="Liu X."/>
            <person name="Fung C.S."/>
            <person name="Xiao X."/>
            <person name="Malainual N."/>
            <person name="Hou J."/>
            <person name="Wang L."/>
            <person name="Wang M."/>
            <person name="Yang K.Y."/>
            <person name="Cui Y."/>
            <person name="Leung E.L."/>
            <person name="Nong W."/>
            <person name="Shin S.K."/>
            <person name="Au S.W."/>
            <person name="Jeong K.Y."/>
            <person name="Chew F.T."/>
            <person name="Hui J.H."/>
            <person name="Leung T.F."/>
            <person name="Tungtrongchitr A."/>
            <person name="Zhong N."/>
            <person name="Liu Z."/>
            <person name="Tsui S.K."/>
        </authorList>
    </citation>
    <scope>NUCLEOTIDE SEQUENCE [LARGE SCALE GENOMIC DNA]</scope>
    <source>
        <strain evidence="11">Derp</strain>
    </source>
</reference>
<dbReference type="CDD" id="cd01923">
    <property type="entry name" value="cyclophilin_RING"/>
    <property type="match status" value="1"/>
</dbReference>
<comment type="similarity">
    <text evidence="3">Belongs to the cyclophilin-type PPIase family. PPIL2 subfamily.</text>
</comment>
<evidence type="ECO:0000313" key="11">
    <source>
        <dbReference type="EMBL" id="KAH9413724.1"/>
    </source>
</evidence>
<feature type="domain" description="U-box" evidence="10">
    <location>
        <begin position="41"/>
        <end position="114"/>
    </location>
</feature>
<keyword evidence="6" id="KW-0833">Ubl conjugation pathway</keyword>
<keyword evidence="5" id="KW-0808">Transferase</keyword>
<dbReference type="InterPro" id="IPR013083">
    <property type="entry name" value="Znf_RING/FYVE/PHD"/>
</dbReference>
<gene>
    <name evidence="11" type="primary">PPIL2</name>
    <name evidence="11" type="ORF">DERP_012057</name>
</gene>
<dbReference type="EMBL" id="NJHN03000119">
    <property type="protein sequence ID" value="KAH9413724.1"/>
    <property type="molecule type" value="Genomic_DNA"/>
</dbReference>
<evidence type="ECO:0000256" key="1">
    <source>
        <dbReference type="ARBA" id="ARBA00000900"/>
    </source>
</evidence>
<keyword evidence="7" id="KW-0539">Nucleus</keyword>
<dbReference type="InterPro" id="IPR029000">
    <property type="entry name" value="Cyclophilin-like_dom_sf"/>
</dbReference>
<evidence type="ECO:0000256" key="6">
    <source>
        <dbReference type="ARBA" id="ARBA00022786"/>
    </source>
</evidence>
<dbReference type="InterPro" id="IPR020892">
    <property type="entry name" value="Cyclophilin-type_PPIase_CS"/>
</dbReference>
<evidence type="ECO:0000259" key="10">
    <source>
        <dbReference type="PROSITE" id="PS51698"/>
    </source>
</evidence>
<proteinExistence type="inferred from homology"/>
<feature type="compositionally biased region" description="Basic and acidic residues" evidence="8">
    <location>
        <begin position="451"/>
        <end position="461"/>
    </location>
</feature>
<keyword evidence="12" id="KW-1185">Reference proteome</keyword>
<dbReference type="SUPFAM" id="SSF57850">
    <property type="entry name" value="RING/U-box"/>
    <property type="match status" value="1"/>
</dbReference>
<sequence length="523" mass="60453">MGKKQHQKDKLYLTATEWRTLYGGRRANDEYHTHQEGLEFKRLPYDHCSLSLQPFRDPYCTNNGVIYDLTSIVPFIKKHGIDPCTGEKIELKQLIKLNFHKNTENRHHCPVLFKVFNENTHIVAIKTTGNVFSYEAVEQLNLKTNHLFDLITDQPFTKKDIIEIQNPLDLRKFNINDFYYVKNNLNVSDDNDEKSNLRTINPETRETLKELSTKEENEFLKNLSQEAQSSKSISKAKTDKFNAAHYSTGHAAASFTSTVMPVVSTVEAAQMDQYEIRYQFVKKKGYVRLVTNFGNLNLELYCDKVPRTCDNFIQLCRRGYYDNCRFHRLIKNFMLQGGDPTGTGKGGESAFGKCFEDEFCKLYSHEGRGVLSMANNGPNTNKSQFFITFRSCKYLDNKHTIFGRLVGGMDVLNKIESIKTDAKTDRPLEDIIILKTMIFVDPYKEAEELIENERKQDEKKQRQSSSQMKKKDDMPKKLRKGVGAFINLNAIDNNDNEDETNIPKKILKSKTTIKSTFGDFKNW</sequence>
<feature type="domain" description="PPIase cyclophilin-type" evidence="9">
    <location>
        <begin position="294"/>
        <end position="438"/>
    </location>
</feature>
<protein>
    <recommendedName>
        <fullName evidence="4">RING-type E3 ubiquitin transferase</fullName>
        <ecNumber evidence="4">2.3.2.27</ecNumber>
    </recommendedName>
</protein>
<evidence type="ECO:0000256" key="5">
    <source>
        <dbReference type="ARBA" id="ARBA00022679"/>
    </source>
</evidence>
<dbReference type="InterPro" id="IPR044666">
    <property type="entry name" value="Cyclophilin_A-like"/>
</dbReference>
<comment type="subcellular location">
    <subcellularLocation>
        <location evidence="2">Nucleus</location>
    </subcellularLocation>
</comment>
<evidence type="ECO:0000256" key="7">
    <source>
        <dbReference type="ARBA" id="ARBA00023242"/>
    </source>
</evidence>
<dbReference type="PRINTS" id="PR00153">
    <property type="entry name" value="CSAPPISMRASE"/>
</dbReference>
<dbReference type="Gene3D" id="2.40.100.10">
    <property type="entry name" value="Cyclophilin-like"/>
    <property type="match status" value="1"/>
</dbReference>
<name>A0ABQ8ITU6_DERPT</name>
<evidence type="ECO:0000256" key="3">
    <source>
        <dbReference type="ARBA" id="ARBA00007930"/>
    </source>
</evidence>
<dbReference type="PROSITE" id="PS51698">
    <property type="entry name" value="U_BOX"/>
    <property type="match status" value="1"/>
</dbReference>
<dbReference type="InterPro" id="IPR003613">
    <property type="entry name" value="Ubox_domain"/>
</dbReference>
<dbReference type="PANTHER" id="PTHR45625">
    <property type="entry name" value="PEPTIDYL-PROLYL CIS-TRANS ISOMERASE-RELATED"/>
    <property type="match status" value="1"/>
</dbReference>
<comment type="catalytic activity">
    <reaction evidence="1">
        <text>S-ubiquitinyl-[E2 ubiquitin-conjugating enzyme]-L-cysteine + [acceptor protein]-L-lysine = [E2 ubiquitin-conjugating enzyme]-L-cysteine + N(6)-ubiquitinyl-[acceptor protein]-L-lysine.</text>
        <dbReference type="EC" id="2.3.2.27"/>
    </reaction>
</comment>
<feature type="region of interest" description="Disordered" evidence="8">
    <location>
        <begin position="451"/>
        <end position="478"/>
    </location>
</feature>
<dbReference type="CDD" id="cd16663">
    <property type="entry name" value="RING-Ubox_PPIL2"/>
    <property type="match status" value="1"/>
</dbReference>
<dbReference type="InterPro" id="IPR002130">
    <property type="entry name" value="Cyclophilin-type_PPIase_dom"/>
</dbReference>
<dbReference type="PROSITE" id="PS00170">
    <property type="entry name" value="CSA_PPIASE_1"/>
    <property type="match status" value="1"/>
</dbReference>
<dbReference type="Pfam" id="PF04641">
    <property type="entry name" value="Rtf2"/>
    <property type="match status" value="1"/>
</dbReference>
<dbReference type="SUPFAM" id="SSF50891">
    <property type="entry name" value="Cyclophilin-like"/>
    <property type="match status" value="1"/>
</dbReference>
<dbReference type="Gene3D" id="3.30.40.10">
    <property type="entry name" value="Zinc/RING finger domain, C3HC4 (zinc finger)"/>
    <property type="match status" value="1"/>
</dbReference>
<dbReference type="SMART" id="SM00504">
    <property type="entry name" value="Ubox"/>
    <property type="match status" value="1"/>
</dbReference>
<evidence type="ECO:0000256" key="4">
    <source>
        <dbReference type="ARBA" id="ARBA00012483"/>
    </source>
</evidence>
<dbReference type="PROSITE" id="PS50072">
    <property type="entry name" value="CSA_PPIASE_2"/>
    <property type="match status" value="1"/>
</dbReference>
<dbReference type="Proteomes" id="UP000887458">
    <property type="component" value="Unassembled WGS sequence"/>
</dbReference>
<comment type="caution">
    <text evidence="11">The sequence shown here is derived from an EMBL/GenBank/DDBJ whole genome shotgun (WGS) entry which is preliminary data.</text>
</comment>
<reference evidence="11 12" key="1">
    <citation type="journal article" date="2018" name="J. Allergy Clin. Immunol.">
        <title>High-quality assembly of Dermatophagoides pteronyssinus genome and transcriptome reveals a wide range of novel allergens.</title>
        <authorList>
            <person name="Liu X.Y."/>
            <person name="Yang K.Y."/>
            <person name="Wang M.Q."/>
            <person name="Kwok J.S."/>
            <person name="Zeng X."/>
            <person name="Yang Z."/>
            <person name="Xiao X.J."/>
            <person name="Lau C.P."/>
            <person name="Li Y."/>
            <person name="Huang Z.M."/>
            <person name="Ba J.G."/>
            <person name="Yim A.K."/>
            <person name="Ouyang C.Y."/>
            <person name="Ngai S.M."/>
            <person name="Chan T.F."/>
            <person name="Leung E.L."/>
            <person name="Liu L."/>
            <person name="Liu Z.G."/>
            <person name="Tsui S.K."/>
        </authorList>
    </citation>
    <scope>NUCLEOTIDE SEQUENCE [LARGE SCALE GENOMIC DNA]</scope>
    <source>
        <strain evidence="11">Derp</strain>
    </source>
</reference>
<organism evidence="11 12">
    <name type="scientific">Dermatophagoides pteronyssinus</name>
    <name type="common">European house dust mite</name>
    <dbReference type="NCBI Taxonomy" id="6956"/>
    <lineage>
        <taxon>Eukaryota</taxon>
        <taxon>Metazoa</taxon>
        <taxon>Ecdysozoa</taxon>
        <taxon>Arthropoda</taxon>
        <taxon>Chelicerata</taxon>
        <taxon>Arachnida</taxon>
        <taxon>Acari</taxon>
        <taxon>Acariformes</taxon>
        <taxon>Sarcoptiformes</taxon>
        <taxon>Astigmata</taxon>
        <taxon>Psoroptidia</taxon>
        <taxon>Analgoidea</taxon>
        <taxon>Pyroglyphidae</taxon>
        <taxon>Dermatophagoidinae</taxon>
        <taxon>Dermatophagoides</taxon>
    </lineage>
</organism>
<dbReference type="Pfam" id="PF00160">
    <property type="entry name" value="Pro_isomerase"/>
    <property type="match status" value="1"/>
</dbReference>
<evidence type="ECO:0000256" key="8">
    <source>
        <dbReference type="SAM" id="MobiDB-lite"/>
    </source>
</evidence>
<evidence type="ECO:0000313" key="12">
    <source>
        <dbReference type="Proteomes" id="UP000887458"/>
    </source>
</evidence>
<dbReference type="EC" id="2.3.2.27" evidence="4"/>
<dbReference type="PANTHER" id="PTHR45625:SF1">
    <property type="entry name" value="RING-TYPE E3 UBIQUITIN-PROTEIN LIGASE PPIL2"/>
    <property type="match status" value="1"/>
</dbReference>
<evidence type="ECO:0000259" key="9">
    <source>
        <dbReference type="PROSITE" id="PS50072"/>
    </source>
</evidence>
<dbReference type="InterPro" id="IPR026951">
    <property type="entry name" value="PPIL2_U-box_dom"/>
</dbReference>
<accession>A0ABQ8ITU6</accession>
<evidence type="ECO:0000256" key="2">
    <source>
        <dbReference type="ARBA" id="ARBA00004123"/>
    </source>
</evidence>